<evidence type="ECO:0000313" key="2">
    <source>
        <dbReference type="EMBL" id="MBD5772443.1"/>
    </source>
</evidence>
<dbReference type="Pfam" id="PF11067">
    <property type="entry name" value="DUF2868"/>
    <property type="match status" value="1"/>
</dbReference>
<evidence type="ECO:0000313" key="3">
    <source>
        <dbReference type="Proteomes" id="UP000604161"/>
    </source>
</evidence>
<keyword evidence="3" id="KW-1185">Reference proteome</keyword>
<protein>
    <submittedName>
        <fullName evidence="2">DUF2868 domain-containing protein</fullName>
    </submittedName>
</protein>
<comment type="caution">
    <text evidence="2">The sequence shown here is derived from an EMBL/GenBank/DDBJ whole genome shotgun (WGS) entry which is preliminary data.</text>
</comment>
<sequence length="441" mass="50009">MAFPSLRAKLSLAAWLEAHTEFRLPAQANDLTSALNSLDTSPQSISYSMQFSLLKRYFNRLILGVLVMSFILGLVAVPPAFATSQSNQVNIFWLFIILLGFHLLNLTAWFVTMVATMRHRSENKGILLSALIFLNKKISKHSHFDEETTSAYLYWQCPIQSNTWLVSSISHGAWGCYLLAGWLMTLLLLLTNQVDFVWETTLLSDEAFIQITQALNIVPQWFGLSLPNQFDILASRIDLVSQESSTRQHWANFLLASIMIYGVLPRLILTLISISLYYLKRSTLPLSNQERLIQNRYQYKEKHSTLIVDNDSNKASESAKTTSKTEINTLDEKAFLQPWALFEWSAPLPSFLNKASTLSLLNSRKEQTLFLIEATSTPVYILVDASQSPDRGSRRFFTQVSASYSSAFMAISDDESAQFVEDWQRLAKEAQLPFAKIIGKD</sequence>
<evidence type="ECO:0000256" key="1">
    <source>
        <dbReference type="SAM" id="Phobius"/>
    </source>
</evidence>
<feature type="transmembrane region" description="Helical" evidence="1">
    <location>
        <begin position="91"/>
        <end position="115"/>
    </location>
</feature>
<dbReference type="RefSeq" id="WP_191595832.1">
    <property type="nucleotide sequence ID" value="NZ_JACYFC010000006.1"/>
</dbReference>
<feature type="transmembrane region" description="Helical" evidence="1">
    <location>
        <begin position="57"/>
        <end position="79"/>
    </location>
</feature>
<accession>A0ABR8P4V4</accession>
<organism evidence="2 3">
    <name type="scientific">Marinomonas colpomeniae</name>
    <dbReference type="NCBI Taxonomy" id="2774408"/>
    <lineage>
        <taxon>Bacteria</taxon>
        <taxon>Pseudomonadati</taxon>
        <taxon>Pseudomonadota</taxon>
        <taxon>Gammaproteobacteria</taxon>
        <taxon>Oceanospirillales</taxon>
        <taxon>Oceanospirillaceae</taxon>
        <taxon>Marinomonas</taxon>
    </lineage>
</organism>
<feature type="transmembrane region" description="Helical" evidence="1">
    <location>
        <begin position="253"/>
        <end position="279"/>
    </location>
</feature>
<dbReference type="Proteomes" id="UP000604161">
    <property type="component" value="Unassembled WGS sequence"/>
</dbReference>
<keyword evidence="1" id="KW-0472">Membrane</keyword>
<dbReference type="EMBL" id="JACYFC010000006">
    <property type="protein sequence ID" value="MBD5772443.1"/>
    <property type="molecule type" value="Genomic_DNA"/>
</dbReference>
<keyword evidence="1" id="KW-0812">Transmembrane</keyword>
<feature type="transmembrane region" description="Helical" evidence="1">
    <location>
        <begin position="174"/>
        <end position="194"/>
    </location>
</feature>
<proteinExistence type="predicted"/>
<keyword evidence="1" id="KW-1133">Transmembrane helix</keyword>
<gene>
    <name evidence="2" type="ORF">IF202_15490</name>
</gene>
<dbReference type="InterPro" id="IPR021296">
    <property type="entry name" value="DUF2868"/>
</dbReference>
<reference evidence="2 3" key="1">
    <citation type="submission" date="2020-09" db="EMBL/GenBank/DDBJ databases">
        <title>Marinomonas sp. nov., isolated from the cysticercosis algae of Qingdao, China.</title>
        <authorList>
            <person name="Sun X."/>
        </authorList>
    </citation>
    <scope>NUCLEOTIDE SEQUENCE [LARGE SCALE GENOMIC DNA]</scope>
    <source>
        <strain evidence="2 3">SM2066</strain>
    </source>
</reference>
<name>A0ABR8P4V4_9GAMM</name>